<keyword evidence="1" id="KW-0812">Transmembrane</keyword>
<reference evidence="2 3" key="1">
    <citation type="journal article" date="2007" name="Virology">
        <title>Sequence and annotation of the 314-kb MT325 and the 321-kb FR483 viruses that infect Chlorella Pbi.</title>
        <authorList>
            <person name="Fitzgerald L.A."/>
            <person name="Graves M.V."/>
            <person name="Li X."/>
            <person name="Feldblyum T."/>
            <person name="Hartigan J."/>
            <person name="Van Etten J.L."/>
        </authorList>
    </citation>
    <scope>NUCLEOTIDE SEQUENCE [LARGE SCALE GENOMIC DNA]</scope>
    <source>
        <strain evidence="2 3">MT325</strain>
    </source>
</reference>
<organismHost>
    <name type="scientific">Paramecium bursaria</name>
    <dbReference type="NCBI Taxonomy" id="74790"/>
</organismHost>
<protein>
    <submittedName>
        <fullName evidence="2">Uncharacterized protein m802L</fullName>
    </submittedName>
</protein>
<feature type="transmembrane region" description="Helical" evidence="1">
    <location>
        <begin position="77"/>
        <end position="101"/>
    </location>
</feature>
<evidence type="ECO:0000313" key="3">
    <source>
        <dbReference type="Proteomes" id="UP000246715"/>
    </source>
</evidence>
<name>A7IVI2_PBCVM</name>
<gene>
    <name evidence="2" type="primary">m802L</name>
    <name evidence="2" type="ORF">MT325_m802L</name>
</gene>
<feature type="transmembrane region" description="Helical" evidence="1">
    <location>
        <begin position="45"/>
        <end position="71"/>
    </location>
</feature>
<feature type="transmembrane region" description="Helical" evidence="1">
    <location>
        <begin position="17"/>
        <end position="38"/>
    </location>
</feature>
<evidence type="ECO:0000256" key="1">
    <source>
        <dbReference type="SAM" id="Phobius"/>
    </source>
</evidence>
<accession>A7IVI2</accession>
<keyword evidence="1" id="KW-0472">Membrane</keyword>
<sequence>MVTSGTYLDNFSSGNRVVLLLPVVKHWFCQFCHIFLYWKRKVWDVVHIIVHISLFSQIFIPELLQILRYILPSDGIFVLYDILVGVILDDLLFGLCSARIFEQYRRNLMRICVSNFIDTLLVVDDIIYCPNNCLIRYRKIDGDVLVNRIIYILIDNTNITVNSVE</sequence>
<evidence type="ECO:0000313" key="2">
    <source>
        <dbReference type="EMBL" id="ABT14356.1"/>
    </source>
</evidence>
<dbReference type="EMBL" id="DQ491001">
    <property type="protein sequence ID" value="ABT14356.1"/>
    <property type="molecule type" value="Genomic_DNA"/>
</dbReference>
<proteinExistence type="predicted"/>
<keyword evidence="1" id="KW-1133">Transmembrane helix</keyword>
<dbReference type="Proteomes" id="UP000246715">
    <property type="component" value="Segment"/>
</dbReference>
<organism evidence="2 3">
    <name type="scientific">Paramecium bursaria Chlorella virus MT325</name>
    <name type="common">PBCV-MT325</name>
    <dbReference type="NCBI Taxonomy" id="346932"/>
    <lineage>
        <taxon>Viruses</taxon>
        <taxon>Varidnaviria</taxon>
        <taxon>Bamfordvirae</taxon>
        <taxon>Nucleocytoviricota</taxon>
        <taxon>Megaviricetes</taxon>
        <taxon>Algavirales</taxon>
        <taxon>Phycodnaviridae</taxon>
        <taxon>Chlorovirus</taxon>
        <taxon>Chlorovirus conductrix</taxon>
        <taxon>Paramecium bursaria Chlorella virus A1</taxon>
    </lineage>
</organism>